<dbReference type="InterPro" id="IPR001680">
    <property type="entry name" value="WD40_rpt"/>
</dbReference>
<dbReference type="STRING" id="743788.S8G1Q3"/>
<keyword evidence="6" id="KW-1185">Reference proteome</keyword>
<evidence type="ECO:0000313" key="5">
    <source>
        <dbReference type="EMBL" id="EPT04225.1"/>
    </source>
</evidence>
<dbReference type="AlphaFoldDB" id="S8G1Q3"/>
<feature type="repeat" description="WD" evidence="3">
    <location>
        <begin position="185"/>
        <end position="211"/>
    </location>
</feature>
<dbReference type="PANTHER" id="PTHR19879:SF9">
    <property type="entry name" value="TRANSCRIPTION INITIATION FACTOR TFIID SUBUNIT 5"/>
    <property type="match status" value="1"/>
</dbReference>
<dbReference type="Gene3D" id="2.130.10.10">
    <property type="entry name" value="YVTN repeat-like/Quinoprotein amine dehydrogenase"/>
    <property type="match status" value="1"/>
</dbReference>
<dbReference type="InterPro" id="IPR015943">
    <property type="entry name" value="WD40/YVTN_repeat-like_dom_sf"/>
</dbReference>
<dbReference type="OrthoDB" id="10248252at2759"/>
<feature type="region of interest" description="Disordered" evidence="4">
    <location>
        <begin position="29"/>
        <end position="60"/>
    </location>
</feature>
<evidence type="ECO:0000256" key="3">
    <source>
        <dbReference type="PROSITE-ProRule" id="PRU00221"/>
    </source>
</evidence>
<keyword evidence="2" id="KW-0677">Repeat</keyword>
<protein>
    <recommendedName>
        <fullName evidence="7">Anaphase-promoting complex subunit 4 WD40 domain-containing protein</fullName>
    </recommendedName>
</protein>
<reference evidence="5 6" key="1">
    <citation type="journal article" date="2012" name="Science">
        <title>The Paleozoic origin of enzymatic lignin decomposition reconstructed from 31 fungal genomes.</title>
        <authorList>
            <person name="Floudas D."/>
            <person name="Binder M."/>
            <person name="Riley R."/>
            <person name="Barry K."/>
            <person name="Blanchette R.A."/>
            <person name="Henrissat B."/>
            <person name="Martinez A.T."/>
            <person name="Otillar R."/>
            <person name="Spatafora J.W."/>
            <person name="Yadav J.S."/>
            <person name="Aerts A."/>
            <person name="Benoit I."/>
            <person name="Boyd A."/>
            <person name="Carlson A."/>
            <person name="Copeland A."/>
            <person name="Coutinho P.M."/>
            <person name="de Vries R.P."/>
            <person name="Ferreira P."/>
            <person name="Findley K."/>
            <person name="Foster B."/>
            <person name="Gaskell J."/>
            <person name="Glotzer D."/>
            <person name="Gorecki P."/>
            <person name="Heitman J."/>
            <person name="Hesse C."/>
            <person name="Hori C."/>
            <person name="Igarashi K."/>
            <person name="Jurgens J.A."/>
            <person name="Kallen N."/>
            <person name="Kersten P."/>
            <person name="Kohler A."/>
            <person name="Kuees U."/>
            <person name="Kumar T.K.A."/>
            <person name="Kuo A."/>
            <person name="LaButti K."/>
            <person name="Larrondo L.F."/>
            <person name="Lindquist E."/>
            <person name="Ling A."/>
            <person name="Lombard V."/>
            <person name="Lucas S."/>
            <person name="Lundell T."/>
            <person name="Martin R."/>
            <person name="McLaughlin D.J."/>
            <person name="Morgenstern I."/>
            <person name="Morin E."/>
            <person name="Murat C."/>
            <person name="Nagy L.G."/>
            <person name="Nolan M."/>
            <person name="Ohm R.A."/>
            <person name="Patyshakuliyeva A."/>
            <person name="Rokas A."/>
            <person name="Ruiz-Duenas F.J."/>
            <person name="Sabat G."/>
            <person name="Salamov A."/>
            <person name="Samejima M."/>
            <person name="Schmutz J."/>
            <person name="Slot J.C."/>
            <person name="St John F."/>
            <person name="Stenlid J."/>
            <person name="Sun H."/>
            <person name="Sun S."/>
            <person name="Syed K."/>
            <person name="Tsang A."/>
            <person name="Wiebenga A."/>
            <person name="Young D."/>
            <person name="Pisabarro A."/>
            <person name="Eastwood D.C."/>
            <person name="Martin F."/>
            <person name="Cullen D."/>
            <person name="Grigoriev I.V."/>
            <person name="Hibbett D.S."/>
        </authorList>
    </citation>
    <scope>NUCLEOTIDE SEQUENCE</scope>
    <source>
        <strain evidence="6">FP-58527</strain>
    </source>
</reference>
<dbReference type="PROSITE" id="PS00678">
    <property type="entry name" value="WD_REPEATS_1"/>
    <property type="match status" value="1"/>
</dbReference>
<dbReference type="eggNOG" id="ENOG502SNZ7">
    <property type="taxonomic scope" value="Eukaryota"/>
</dbReference>
<name>S8G1Q3_FOMSC</name>
<organism evidence="5 6">
    <name type="scientific">Fomitopsis schrenkii</name>
    <name type="common">Brown rot fungus</name>
    <dbReference type="NCBI Taxonomy" id="2126942"/>
    <lineage>
        <taxon>Eukaryota</taxon>
        <taxon>Fungi</taxon>
        <taxon>Dikarya</taxon>
        <taxon>Basidiomycota</taxon>
        <taxon>Agaricomycotina</taxon>
        <taxon>Agaricomycetes</taxon>
        <taxon>Polyporales</taxon>
        <taxon>Fomitopsis</taxon>
    </lineage>
</organism>
<dbReference type="HOGENOM" id="CLU_018983_0_0_1"/>
<dbReference type="PROSITE" id="PS50082">
    <property type="entry name" value="WD_REPEATS_2"/>
    <property type="match status" value="2"/>
</dbReference>
<keyword evidence="1 3" id="KW-0853">WD repeat</keyword>
<evidence type="ECO:0008006" key="7">
    <source>
        <dbReference type="Google" id="ProtNLM"/>
    </source>
</evidence>
<dbReference type="PANTHER" id="PTHR19879">
    <property type="entry name" value="TRANSCRIPTION INITIATION FACTOR TFIID"/>
    <property type="match status" value="1"/>
</dbReference>
<accession>S8G1Q3</accession>
<evidence type="ECO:0000256" key="1">
    <source>
        <dbReference type="ARBA" id="ARBA00022574"/>
    </source>
</evidence>
<gene>
    <name evidence="5" type="ORF">FOMPIDRAFT_1058051</name>
</gene>
<dbReference type="InParanoid" id="S8G1Q3"/>
<dbReference type="Proteomes" id="UP000015241">
    <property type="component" value="Unassembled WGS sequence"/>
</dbReference>
<evidence type="ECO:0000256" key="2">
    <source>
        <dbReference type="ARBA" id="ARBA00022737"/>
    </source>
</evidence>
<dbReference type="Pfam" id="PF00400">
    <property type="entry name" value="WD40"/>
    <property type="match status" value="3"/>
</dbReference>
<feature type="repeat" description="WD" evidence="3">
    <location>
        <begin position="469"/>
        <end position="490"/>
    </location>
</feature>
<dbReference type="InterPro" id="IPR036322">
    <property type="entry name" value="WD40_repeat_dom_sf"/>
</dbReference>
<evidence type="ECO:0000256" key="4">
    <source>
        <dbReference type="SAM" id="MobiDB-lite"/>
    </source>
</evidence>
<dbReference type="SUPFAM" id="SSF50978">
    <property type="entry name" value="WD40 repeat-like"/>
    <property type="match status" value="1"/>
</dbReference>
<dbReference type="SMART" id="SM00320">
    <property type="entry name" value="WD40"/>
    <property type="match status" value="3"/>
</dbReference>
<evidence type="ECO:0000313" key="6">
    <source>
        <dbReference type="Proteomes" id="UP000015241"/>
    </source>
</evidence>
<proteinExistence type="predicted"/>
<dbReference type="InterPro" id="IPR019775">
    <property type="entry name" value="WD40_repeat_CS"/>
</dbReference>
<dbReference type="EMBL" id="KE504127">
    <property type="protein sequence ID" value="EPT04225.1"/>
    <property type="molecule type" value="Genomic_DNA"/>
</dbReference>
<feature type="compositionally biased region" description="Polar residues" evidence="4">
    <location>
        <begin position="29"/>
        <end position="38"/>
    </location>
</feature>
<sequence>MHRRANWKKSVCPVGQALLRRDDDISTTFAGMSISPEQLNEEDGQRKHRRRGRTSDGQHMVASTSSYYDLQYVWTMSRRLREGRSSTDHFPALRHLRPTITLAQAPGGVNRIVQNRGSIAVASSASGGYEDRDAGGVTEVDPYNRDGALSVWYEGKHYTLLGHRREIGHDVPEYTLAPVVKYYAVQDVQFNPAFPNRLASSANDHTVRIWDCSLLPQSERKPRRLRMGPAEEQILRKNEETRALVHTVKCNCTMGQLLFKPGEPVLAMGAHDGSVYLLRDDGRDKNSLALTPSHLRLSRRSDNLEIGDIAWGLGSQSDKLFASSMTKGEKGFSGTHRVFDVSTERIAYTLRLEEAGNSIGVHPTGTTVAIATKSAKHAHSLYLFDAARQNPDAAHKVELDSFHQDVTTMKFSPDGVYLAIARDDNMTDVYDTRSLSRGKLHAFTHEPGNVFAYSKDIYGVVEAQWVEGHPSGLGLVTGGCDGAVRLWDVRLASDDPGNGVPIAQCEHDLGHFSLGNMYENERLLVT</sequence>